<proteinExistence type="predicted"/>
<dbReference type="EMBL" id="JBANRG010000013">
    <property type="protein sequence ID" value="KAK7461484.1"/>
    <property type="molecule type" value="Genomic_DNA"/>
</dbReference>
<comment type="caution">
    <text evidence="3">The sequence shown here is derived from an EMBL/GenBank/DDBJ whole genome shotgun (WGS) entry which is preliminary data.</text>
</comment>
<feature type="transmembrane region" description="Helical" evidence="2">
    <location>
        <begin position="255"/>
        <end position="273"/>
    </location>
</feature>
<keyword evidence="2" id="KW-0812">Transmembrane</keyword>
<feature type="transmembrane region" description="Helical" evidence="2">
    <location>
        <begin position="99"/>
        <end position="122"/>
    </location>
</feature>
<keyword evidence="2" id="KW-1133">Transmembrane helix</keyword>
<sequence length="332" mass="36790">MASDNVPSFKHLSDVSLESFILEAMIYGIYTAVASVTLWNLRSGKQGLKHHRIMMFLIAIMYMLSTAHIGLSWYMIRHAFINSGTTQASTAQAFVETSVWFRVSVATVFAANTLIADCIFIWRCWVIWGKNWKIVLLPVLLTIVGTAFSMIALWQKAQLEPSRTKIIQFGTPYFATSLATTGLLTLLIVYRILRLSAPIEFLENGSKKGLQINKSRYLNVIEIVVESAALYSLTVLIFLILLVRQSLSYFYPEQLLGAVTGLAPCLIVARVSLGLARPVESWALGDSLSGSLQFAPGQATRDPTVDSQDDPPLNHRDNLSPATSDEGRVENV</sequence>
<accession>A0ABR1JN72</accession>
<feature type="transmembrane region" description="Helical" evidence="2">
    <location>
        <begin position="217"/>
        <end position="243"/>
    </location>
</feature>
<evidence type="ECO:0000256" key="2">
    <source>
        <dbReference type="SAM" id="Phobius"/>
    </source>
</evidence>
<keyword evidence="4" id="KW-1185">Reference proteome</keyword>
<feature type="transmembrane region" description="Helical" evidence="2">
    <location>
        <begin position="134"/>
        <end position="154"/>
    </location>
</feature>
<keyword evidence="2" id="KW-0472">Membrane</keyword>
<evidence type="ECO:0000313" key="4">
    <source>
        <dbReference type="Proteomes" id="UP001498398"/>
    </source>
</evidence>
<name>A0ABR1JN72_9AGAR</name>
<evidence type="ECO:0000313" key="3">
    <source>
        <dbReference type="EMBL" id="KAK7461484.1"/>
    </source>
</evidence>
<organism evidence="3 4">
    <name type="scientific">Marasmiellus scandens</name>
    <dbReference type="NCBI Taxonomy" id="2682957"/>
    <lineage>
        <taxon>Eukaryota</taxon>
        <taxon>Fungi</taxon>
        <taxon>Dikarya</taxon>
        <taxon>Basidiomycota</taxon>
        <taxon>Agaricomycotina</taxon>
        <taxon>Agaricomycetes</taxon>
        <taxon>Agaricomycetidae</taxon>
        <taxon>Agaricales</taxon>
        <taxon>Marasmiineae</taxon>
        <taxon>Omphalotaceae</taxon>
        <taxon>Marasmiellus</taxon>
    </lineage>
</organism>
<feature type="transmembrane region" description="Helical" evidence="2">
    <location>
        <begin position="174"/>
        <end position="193"/>
    </location>
</feature>
<reference evidence="3 4" key="1">
    <citation type="submission" date="2024-01" db="EMBL/GenBank/DDBJ databases">
        <title>A draft genome for the cacao thread blight pathogen Marasmiellus scandens.</title>
        <authorList>
            <person name="Baruah I.K."/>
            <person name="Leung J."/>
            <person name="Bukari Y."/>
            <person name="Amoako-Attah I."/>
            <person name="Meinhardt L.W."/>
            <person name="Bailey B.A."/>
            <person name="Cohen S.P."/>
        </authorList>
    </citation>
    <scope>NUCLEOTIDE SEQUENCE [LARGE SCALE GENOMIC DNA]</scope>
    <source>
        <strain evidence="3 4">GH-19</strain>
    </source>
</reference>
<feature type="transmembrane region" description="Helical" evidence="2">
    <location>
        <begin position="53"/>
        <end position="76"/>
    </location>
</feature>
<dbReference type="Proteomes" id="UP001498398">
    <property type="component" value="Unassembled WGS sequence"/>
</dbReference>
<evidence type="ECO:0000256" key="1">
    <source>
        <dbReference type="SAM" id="MobiDB-lite"/>
    </source>
</evidence>
<gene>
    <name evidence="3" type="ORF">VKT23_008659</name>
</gene>
<feature type="transmembrane region" description="Helical" evidence="2">
    <location>
        <begin position="20"/>
        <end position="41"/>
    </location>
</feature>
<feature type="region of interest" description="Disordered" evidence="1">
    <location>
        <begin position="296"/>
        <end position="332"/>
    </location>
</feature>
<protein>
    <submittedName>
        <fullName evidence="3">Uncharacterized protein</fullName>
    </submittedName>
</protein>